<evidence type="ECO:0000313" key="2">
    <source>
        <dbReference type="EMBL" id="KAK0442771.1"/>
    </source>
</evidence>
<gene>
    <name evidence="2" type="ORF">EV420DRAFT_1070614</name>
</gene>
<protein>
    <submittedName>
        <fullName evidence="2">Uncharacterized protein</fullName>
    </submittedName>
</protein>
<dbReference type="Proteomes" id="UP001175211">
    <property type="component" value="Unassembled WGS sequence"/>
</dbReference>
<dbReference type="GeneID" id="85349178"/>
<feature type="signal peptide" evidence="1">
    <location>
        <begin position="1"/>
        <end position="22"/>
    </location>
</feature>
<feature type="chain" id="PRO_5041349502" evidence="1">
    <location>
        <begin position="23"/>
        <end position="142"/>
    </location>
</feature>
<accession>A0AA39MPX8</accession>
<dbReference type="EMBL" id="JAUEPS010000062">
    <property type="protein sequence ID" value="KAK0442771.1"/>
    <property type="molecule type" value="Genomic_DNA"/>
</dbReference>
<keyword evidence="3" id="KW-1185">Reference proteome</keyword>
<keyword evidence="1" id="KW-0732">Signal</keyword>
<evidence type="ECO:0000313" key="3">
    <source>
        <dbReference type="Proteomes" id="UP001175211"/>
    </source>
</evidence>
<name>A0AA39MPX8_ARMTA</name>
<organism evidence="2 3">
    <name type="scientific">Armillaria tabescens</name>
    <name type="common">Ringless honey mushroom</name>
    <name type="synonym">Agaricus tabescens</name>
    <dbReference type="NCBI Taxonomy" id="1929756"/>
    <lineage>
        <taxon>Eukaryota</taxon>
        <taxon>Fungi</taxon>
        <taxon>Dikarya</taxon>
        <taxon>Basidiomycota</taxon>
        <taxon>Agaricomycotina</taxon>
        <taxon>Agaricomycetes</taxon>
        <taxon>Agaricomycetidae</taxon>
        <taxon>Agaricales</taxon>
        <taxon>Marasmiineae</taxon>
        <taxon>Physalacriaceae</taxon>
        <taxon>Desarmillaria</taxon>
    </lineage>
</organism>
<proteinExistence type="predicted"/>
<sequence length="142" mass="15560">MAAASTLVLQLGVLSLITVSSTLDNLPIPDSSRPHDEHVRHPCLPRSVLTPMLALLIQRRIRPHVHRLLLLYLSGIHHCRPFVDPPVQIPITLGHIFDLSPSPNRIPPPFVLLSGPGLANVYGKTLLATGEKDILLPSRHGE</sequence>
<dbReference type="AlphaFoldDB" id="A0AA39MPX8"/>
<comment type="caution">
    <text evidence="2">The sequence shown here is derived from an EMBL/GenBank/DDBJ whole genome shotgun (WGS) entry which is preliminary data.</text>
</comment>
<dbReference type="RefSeq" id="XP_060324458.1">
    <property type="nucleotide sequence ID" value="XM_060465630.1"/>
</dbReference>
<reference evidence="2" key="1">
    <citation type="submission" date="2023-06" db="EMBL/GenBank/DDBJ databases">
        <authorList>
            <consortium name="Lawrence Berkeley National Laboratory"/>
            <person name="Ahrendt S."/>
            <person name="Sahu N."/>
            <person name="Indic B."/>
            <person name="Wong-Bajracharya J."/>
            <person name="Merenyi Z."/>
            <person name="Ke H.-M."/>
            <person name="Monk M."/>
            <person name="Kocsube S."/>
            <person name="Drula E."/>
            <person name="Lipzen A."/>
            <person name="Balint B."/>
            <person name="Henrissat B."/>
            <person name="Andreopoulos B."/>
            <person name="Martin F.M."/>
            <person name="Harder C.B."/>
            <person name="Rigling D."/>
            <person name="Ford K.L."/>
            <person name="Foster G.D."/>
            <person name="Pangilinan J."/>
            <person name="Papanicolaou A."/>
            <person name="Barry K."/>
            <person name="LaButti K."/>
            <person name="Viragh M."/>
            <person name="Koriabine M."/>
            <person name="Yan M."/>
            <person name="Riley R."/>
            <person name="Champramary S."/>
            <person name="Plett K.L."/>
            <person name="Tsai I.J."/>
            <person name="Slot J."/>
            <person name="Sipos G."/>
            <person name="Plett J."/>
            <person name="Nagy L.G."/>
            <person name="Grigoriev I.V."/>
        </authorList>
    </citation>
    <scope>NUCLEOTIDE SEQUENCE</scope>
    <source>
        <strain evidence="2">CCBAS 213</strain>
    </source>
</reference>
<evidence type="ECO:0000256" key="1">
    <source>
        <dbReference type="SAM" id="SignalP"/>
    </source>
</evidence>